<dbReference type="RefSeq" id="WP_083020135.1">
    <property type="nucleotide sequence ID" value="NZ_MVII01000058.1"/>
</dbReference>
<dbReference type="AlphaFoldDB" id="A0A1X0IIV0"/>
<name>A0A1X0IIV0_9MYCO</name>
<evidence type="ECO:0008006" key="3">
    <source>
        <dbReference type="Google" id="ProtNLM"/>
    </source>
</evidence>
<reference evidence="1 2" key="1">
    <citation type="submission" date="2016-12" db="EMBL/GenBank/DDBJ databases">
        <title>The new phylogeny of genus Mycobacterium.</title>
        <authorList>
            <person name="Tortoli E."/>
            <person name="Trovato A."/>
            <person name="Cirillo D.M."/>
        </authorList>
    </citation>
    <scope>NUCLEOTIDE SEQUENCE [LARGE SCALE GENOMIC DNA]</scope>
    <source>
        <strain evidence="1 2">CCUG 66554</strain>
    </source>
</reference>
<sequence length="295" mass="32881">MTDRTPARQAYLDLQRLAKSDRRNTQELLDLYTLEGVLARLAVSPHRENLVLKGGVLLAAWGNRRPTRDVDLEALALSNDPDTVASVLREILAESVDDGLTFDLDSLAPQVIRDEEEYSGVRVSCTAHLDTARITFHVDVSVGDPIHPAPVQVTVPGLLQERPDISVLGYPMPMALAEKLVTAMQRGIASTRWRDFGDIWTLSRSHDIDGEELSAAIDTVTTARGATVTSLRDVLDGYAAIAQPKWSAWRRRLGRELVLPEQFDEVVQHAITFADPVFERRVSGLTWVVAEQRWR</sequence>
<dbReference type="Proteomes" id="UP000192434">
    <property type="component" value="Unassembled WGS sequence"/>
</dbReference>
<dbReference type="EMBL" id="MVII01000058">
    <property type="protein sequence ID" value="ORB47633.1"/>
    <property type="molecule type" value="Genomic_DNA"/>
</dbReference>
<protein>
    <recommendedName>
        <fullName evidence="3">Nucleotidyl transferase AbiEii/AbiGii toxin family protein</fullName>
    </recommendedName>
</protein>
<dbReference type="Pfam" id="PF08843">
    <property type="entry name" value="AbiEii"/>
    <property type="match status" value="1"/>
</dbReference>
<dbReference type="OrthoDB" id="9808443at2"/>
<evidence type="ECO:0000313" key="1">
    <source>
        <dbReference type="EMBL" id="ORB47633.1"/>
    </source>
</evidence>
<proteinExistence type="predicted"/>
<accession>A0A1X0IIV0</accession>
<evidence type="ECO:0000313" key="2">
    <source>
        <dbReference type="Proteomes" id="UP000192434"/>
    </source>
</evidence>
<comment type="caution">
    <text evidence="1">The sequence shown here is derived from an EMBL/GenBank/DDBJ whole genome shotgun (WGS) entry which is preliminary data.</text>
</comment>
<dbReference type="InterPro" id="IPR014942">
    <property type="entry name" value="AbiEii"/>
</dbReference>
<organism evidence="1 2">
    <name type="scientific">Mycobacteroides saopaulense</name>
    <dbReference type="NCBI Taxonomy" id="1578165"/>
    <lineage>
        <taxon>Bacteria</taxon>
        <taxon>Bacillati</taxon>
        <taxon>Actinomycetota</taxon>
        <taxon>Actinomycetes</taxon>
        <taxon>Mycobacteriales</taxon>
        <taxon>Mycobacteriaceae</taxon>
        <taxon>Mycobacteroides</taxon>
    </lineage>
</organism>
<gene>
    <name evidence="1" type="ORF">BST43_25860</name>
</gene>